<evidence type="ECO:0000313" key="15">
    <source>
        <dbReference type="EMBL" id="TGD72478.1"/>
    </source>
</evidence>
<dbReference type="Pfam" id="PF02485">
    <property type="entry name" value="Branch"/>
    <property type="match status" value="1"/>
</dbReference>
<keyword evidence="5" id="KW-0812">Transmembrane</keyword>
<dbReference type="InterPro" id="IPR003406">
    <property type="entry name" value="Glyco_trans_14"/>
</dbReference>
<keyword evidence="6" id="KW-0479">Metal-binding</keyword>
<keyword evidence="7" id="KW-0256">Endoplasmic reticulum</keyword>
<keyword evidence="3" id="KW-0328">Glycosyltransferase</keyword>
<evidence type="ECO:0000256" key="11">
    <source>
        <dbReference type="ARBA" id="ARBA00023136"/>
    </source>
</evidence>
<dbReference type="GO" id="GO:0046872">
    <property type="term" value="F:metal ion binding"/>
    <property type="evidence" value="ECO:0007669"/>
    <property type="project" value="UniProtKB-KW"/>
</dbReference>
<keyword evidence="11" id="KW-0472">Membrane</keyword>
<dbReference type="EMBL" id="SRLE01000009">
    <property type="protein sequence ID" value="TGD72478.1"/>
    <property type="molecule type" value="Genomic_DNA"/>
</dbReference>
<evidence type="ECO:0000256" key="9">
    <source>
        <dbReference type="ARBA" id="ARBA00022989"/>
    </source>
</evidence>
<dbReference type="GO" id="GO:0050650">
    <property type="term" value="P:chondroitin sulfate proteoglycan biosynthetic process"/>
    <property type="evidence" value="ECO:0007669"/>
    <property type="project" value="TreeGrafter"/>
</dbReference>
<keyword evidence="12" id="KW-1015">Disulfide bond</keyword>
<dbReference type="AlphaFoldDB" id="A0A4Z0LZC9"/>
<dbReference type="PANTHER" id="PTHR46025">
    <property type="entry name" value="XYLOSYLTRANSFERASE OXT"/>
    <property type="match status" value="1"/>
</dbReference>
<evidence type="ECO:0000256" key="13">
    <source>
        <dbReference type="ARBA" id="ARBA00023180"/>
    </source>
</evidence>
<comment type="caution">
    <text evidence="15">The sequence shown here is derived from an EMBL/GenBank/DDBJ whole genome shotgun (WGS) entry which is preliminary data.</text>
</comment>
<gene>
    <name evidence="15" type="ORF">E4634_13165</name>
</gene>
<evidence type="ECO:0000256" key="8">
    <source>
        <dbReference type="ARBA" id="ARBA00022968"/>
    </source>
</evidence>
<accession>A0A4Z0LZC9</accession>
<evidence type="ECO:0000256" key="10">
    <source>
        <dbReference type="ARBA" id="ARBA00023034"/>
    </source>
</evidence>
<keyword evidence="9" id="KW-1133">Transmembrane helix</keyword>
<evidence type="ECO:0000256" key="14">
    <source>
        <dbReference type="ARBA" id="ARBA00042865"/>
    </source>
</evidence>
<evidence type="ECO:0000256" key="5">
    <source>
        <dbReference type="ARBA" id="ARBA00022692"/>
    </source>
</evidence>
<evidence type="ECO:0000256" key="12">
    <source>
        <dbReference type="ARBA" id="ARBA00023157"/>
    </source>
</evidence>
<organism evidence="15 16">
    <name type="scientific">Mangrovimicrobium sediminis</name>
    <dbReference type="NCBI Taxonomy" id="2562682"/>
    <lineage>
        <taxon>Bacteria</taxon>
        <taxon>Pseudomonadati</taxon>
        <taxon>Pseudomonadota</taxon>
        <taxon>Gammaproteobacteria</taxon>
        <taxon>Cellvibrionales</taxon>
        <taxon>Halieaceae</taxon>
        <taxon>Mangrovimicrobium</taxon>
    </lineage>
</organism>
<evidence type="ECO:0000256" key="1">
    <source>
        <dbReference type="ARBA" id="ARBA00004323"/>
    </source>
</evidence>
<dbReference type="Proteomes" id="UP000298050">
    <property type="component" value="Unassembled WGS sequence"/>
</dbReference>
<dbReference type="GO" id="GO:0015012">
    <property type="term" value="P:heparan sulfate proteoglycan biosynthetic process"/>
    <property type="evidence" value="ECO:0007669"/>
    <property type="project" value="TreeGrafter"/>
</dbReference>
<proteinExistence type="predicted"/>
<evidence type="ECO:0000256" key="3">
    <source>
        <dbReference type="ARBA" id="ARBA00022676"/>
    </source>
</evidence>
<dbReference type="GO" id="GO:0016020">
    <property type="term" value="C:membrane"/>
    <property type="evidence" value="ECO:0007669"/>
    <property type="project" value="InterPro"/>
</dbReference>
<evidence type="ECO:0000256" key="6">
    <source>
        <dbReference type="ARBA" id="ARBA00022723"/>
    </source>
</evidence>
<reference evidence="15 16" key="1">
    <citation type="submission" date="2019-04" db="EMBL/GenBank/DDBJ databases">
        <title>Taxonomy of novel Haliea sp. from mangrove soil of West Coast of India.</title>
        <authorList>
            <person name="Verma A."/>
            <person name="Kumar P."/>
            <person name="Krishnamurthi S."/>
        </authorList>
    </citation>
    <scope>NUCLEOTIDE SEQUENCE [LARGE SCALE GENOMIC DNA]</scope>
    <source>
        <strain evidence="15 16">SAOS-164</strain>
    </source>
</reference>
<comment type="subcellular location">
    <subcellularLocation>
        <location evidence="2">Endoplasmic reticulum membrane</location>
        <topology evidence="2">Single-pass type II membrane protein</topology>
    </subcellularLocation>
    <subcellularLocation>
        <location evidence="1">Golgi apparatus membrane</location>
        <topology evidence="1">Single-pass type II membrane protein</topology>
    </subcellularLocation>
</comment>
<evidence type="ECO:0000256" key="2">
    <source>
        <dbReference type="ARBA" id="ARBA00004648"/>
    </source>
</evidence>
<dbReference type="GO" id="GO:0030158">
    <property type="term" value="F:protein xylosyltransferase activity"/>
    <property type="evidence" value="ECO:0007669"/>
    <property type="project" value="InterPro"/>
</dbReference>
<keyword evidence="16" id="KW-1185">Reference proteome</keyword>
<keyword evidence="10" id="KW-0333">Golgi apparatus</keyword>
<sequence length="543" mass="60576">MPAPGGSDVNKAYVVIAHQCNSGLFALLGSLLRDGSHVAVHFDRAASPGAPPRALLEFADRHPKLLLADPVAVVWGEWSIVQATLNALQCLRETGEAFDYVTLLSGACMPTKPIALLDQFLADNRGSEFIECVDPGYNLWVKGGYQQERWRYYHFVNWRKSPHLFDLAIRAQHALGIKRQMPDGLAPRMGSQWWTLSWPTLCRILDYHEERRLEKFFGRTWVPDELFFQTLVYALVDDRDAIRGHGLTHYDFDPMGMPRVYYDDNFAQLICSARFFGRKISPWATSLQSSLAAVAAMDVPAFISRLDDAHGAAPIPFPRDDLALKTLQFFGTPVSARRSRPRCRLRRNGRYFVVVSCDEGRSRALQRRCNALPGYACHGHLLGNSWQSVVDDINAPAVSRVLSLAQRDADRRGFLRQVLSSSEGELPGFLLNPERDTAGREMLRELSRDPACTLILDQHWRADPTLPAPADVLSLLPDCAGPPAKDGSASLVEYARQATLHDTSADRLRLLRWLHAQLVGSACATVLVGEGELENWSPGLLTP</sequence>
<name>A0A4Z0LZC9_9GAMM</name>
<keyword evidence="8" id="KW-0735">Signal-anchor</keyword>
<evidence type="ECO:0000256" key="4">
    <source>
        <dbReference type="ARBA" id="ARBA00022679"/>
    </source>
</evidence>
<evidence type="ECO:0000313" key="16">
    <source>
        <dbReference type="Proteomes" id="UP000298050"/>
    </source>
</evidence>
<protein>
    <recommendedName>
        <fullName evidence="14">Peptide O-xylosyltransferase</fullName>
    </recommendedName>
</protein>
<dbReference type="PANTHER" id="PTHR46025:SF3">
    <property type="entry name" value="XYLOSYLTRANSFERASE OXT"/>
    <property type="match status" value="1"/>
</dbReference>
<dbReference type="OrthoDB" id="7943907at2"/>
<dbReference type="InterPro" id="IPR043538">
    <property type="entry name" value="XYLT"/>
</dbReference>
<evidence type="ECO:0000256" key="7">
    <source>
        <dbReference type="ARBA" id="ARBA00022824"/>
    </source>
</evidence>
<keyword evidence="4" id="KW-0808">Transferase</keyword>
<keyword evidence="13" id="KW-0325">Glycoprotein</keyword>